<evidence type="ECO:0000313" key="7">
    <source>
        <dbReference type="EMBL" id="EQD39681.1"/>
    </source>
</evidence>
<dbReference type="PANTHER" id="PTHR30606:SF10">
    <property type="entry name" value="PHOSPHATIDYLINOSITOL MANNOSIDE ACYLTRANSFERASE"/>
    <property type="match status" value="1"/>
</dbReference>
<evidence type="ECO:0000256" key="5">
    <source>
        <dbReference type="ARBA" id="ARBA00023136"/>
    </source>
</evidence>
<protein>
    <submittedName>
        <fullName evidence="7">Bacterial lipid A biosynthesis acyltransferase</fullName>
        <ecNumber evidence="7">2.3.1.-</ecNumber>
    </submittedName>
</protein>
<comment type="subcellular location">
    <subcellularLocation>
        <location evidence="1">Cell inner membrane</location>
    </subcellularLocation>
</comment>
<dbReference type="InterPro" id="IPR004960">
    <property type="entry name" value="LipA_acyltrans"/>
</dbReference>
<sequence>MESLYEAIAQGRGAIVVAPHLGNWDFGAAWFDTDRIGVNAVVEGLEPQELYEWFLELRTRFGVKPIRHDDNPMPKIVAALRANEVVAIVADRSLDASSVEVDFFSRKISMPLGPAIMALRTGAPLLPTAVFMEANGGHCMRMLPEIKVGERTNLRSDA</sequence>
<keyword evidence="4 7" id="KW-0808">Transferase</keyword>
<dbReference type="GO" id="GO:0005886">
    <property type="term" value="C:plasma membrane"/>
    <property type="evidence" value="ECO:0007669"/>
    <property type="project" value="UniProtKB-SubCell"/>
</dbReference>
<dbReference type="GO" id="GO:1901137">
    <property type="term" value="P:carbohydrate derivative biosynthetic process"/>
    <property type="evidence" value="ECO:0007669"/>
    <property type="project" value="UniProtKB-ARBA"/>
</dbReference>
<dbReference type="GO" id="GO:0016746">
    <property type="term" value="F:acyltransferase activity"/>
    <property type="evidence" value="ECO:0007669"/>
    <property type="project" value="UniProtKB-KW"/>
</dbReference>
<evidence type="ECO:0000256" key="1">
    <source>
        <dbReference type="ARBA" id="ARBA00004533"/>
    </source>
</evidence>
<organism evidence="7">
    <name type="scientific">mine drainage metagenome</name>
    <dbReference type="NCBI Taxonomy" id="410659"/>
    <lineage>
        <taxon>unclassified sequences</taxon>
        <taxon>metagenomes</taxon>
        <taxon>ecological metagenomes</taxon>
    </lineage>
</organism>
<reference evidence="7" key="2">
    <citation type="journal article" date="2014" name="ISME J.">
        <title>Microbial stratification in low pH oxic and suboxic macroscopic growths along an acid mine drainage.</title>
        <authorList>
            <person name="Mendez-Garcia C."/>
            <person name="Mesa V."/>
            <person name="Sprenger R.R."/>
            <person name="Richter M."/>
            <person name="Diez M.S."/>
            <person name="Solano J."/>
            <person name="Bargiela R."/>
            <person name="Golyshina O.V."/>
            <person name="Manteca A."/>
            <person name="Ramos J.L."/>
            <person name="Gallego J.R."/>
            <person name="Llorente I."/>
            <person name="Martins Dos Santos V.A."/>
            <person name="Jensen O.N."/>
            <person name="Pelaez A.I."/>
            <person name="Sanchez J."/>
            <person name="Ferrer M."/>
        </authorList>
    </citation>
    <scope>NUCLEOTIDE SEQUENCE</scope>
</reference>
<name>T0YVS4_9ZZZZ</name>
<proteinExistence type="predicted"/>
<evidence type="ECO:0000256" key="2">
    <source>
        <dbReference type="ARBA" id="ARBA00022475"/>
    </source>
</evidence>
<comment type="caution">
    <text evidence="7">The sequence shown here is derived from an EMBL/GenBank/DDBJ whole genome shotgun (WGS) entry which is preliminary data.</text>
</comment>
<evidence type="ECO:0000256" key="4">
    <source>
        <dbReference type="ARBA" id="ARBA00022679"/>
    </source>
</evidence>
<dbReference type="Pfam" id="PF03279">
    <property type="entry name" value="Lip_A_acyltrans"/>
    <property type="match status" value="1"/>
</dbReference>
<accession>T0YVS4</accession>
<dbReference type="EMBL" id="AUZX01012318">
    <property type="protein sequence ID" value="EQD39681.1"/>
    <property type="molecule type" value="Genomic_DNA"/>
</dbReference>
<keyword evidence="3" id="KW-0997">Cell inner membrane</keyword>
<dbReference type="EC" id="2.3.1.-" evidence="7"/>
<dbReference type="CDD" id="cd07984">
    <property type="entry name" value="LPLAT_LABLAT-like"/>
    <property type="match status" value="1"/>
</dbReference>
<dbReference type="AlphaFoldDB" id="T0YVS4"/>
<gene>
    <name evidence="7" type="ORF">B1A_16764</name>
</gene>
<evidence type="ECO:0000256" key="3">
    <source>
        <dbReference type="ARBA" id="ARBA00022519"/>
    </source>
</evidence>
<dbReference type="PANTHER" id="PTHR30606">
    <property type="entry name" value="LIPID A BIOSYNTHESIS LAUROYL ACYLTRANSFERASE"/>
    <property type="match status" value="1"/>
</dbReference>
<evidence type="ECO:0000256" key="6">
    <source>
        <dbReference type="ARBA" id="ARBA00023315"/>
    </source>
</evidence>
<keyword evidence="6 7" id="KW-0012">Acyltransferase</keyword>
<feature type="non-terminal residue" evidence="7">
    <location>
        <position position="158"/>
    </location>
</feature>
<keyword evidence="5" id="KW-0472">Membrane</keyword>
<keyword evidence="2" id="KW-1003">Cell membrane</keyword>
<reference evidence="7" key="1">
    <citation type="submission" date="2013-08" db="EMBL/GenBank/DDBJ databases">
        <authorList>
            <person name="Mendez C."/>
            <person name="Richter M."/>
            <person name="Ferrer M."/>
            <person name="Sanchez J."/>
        </authorList>
    </citation>
    <scope>NUCLEOTIDE SEQUENCE</scope>
</reference>
<dbReference type="GO" id="GO:0008610">
    <property type="term" value="P:lipid biosynthetic process"/>
    <property type="evidence" value="ECO:0007669"/>
    <property type="project" value="UniProtKB-ARBA"/>
</dbReference>